<evidence type="ECO:0000259" key="15">
    <source>
        <dbReference type="PROSITE" id="PS50994"/>
    </source>
</evidence>
<protein>
    <recommendedName>
        <fullName evidence="15">Integrase catalytic domain-containing protein</fullName>
    </recommendedName>
</protein>
<reference evidence="16" key="1">
    <citation type="submission" date="2021-03" db="EMBL/GenBank/DDBJ databases">
        <title>Draft genome sequence of rust myrtle Austropuccinia psidii MF-1, a brazilian biotype.</title>
        <authorList>
            <person name="Quecine M.C."/>
            <person name="Pachon D.M.R."/>
            <person name="Bonatelli M.L."/>
            <person name="Correr F.H."/>
            <person name="Franceschini L.M."/>
            <person name="Leite T.F."/>
            <person name="Margarido G.R.A."/>
            <person name="Almeida C.A."/>
            <person name="Ferrarezi J.A."/>
            <person name="Labate C.A."/>
        </authorList>
    </citation>
    <scope>NUCLEOTIDE SEQUENCE</scope>
    <source>
        <strain evidence="16">MF-1</strain>
    </source>
</reference>
<keyword evidence="7" id="KW-0460">Magnesium</keyword>
<accession>A0A9Q3EAP0</accession>
<evidence type="ECO:0000256" key="7">
    <source>
        <dbReference type="ARBA" id="ARBA00022842"/>
    </source>
</evidence>
<dbReference type="AlphaFoldDB" id="A0A9Q3EAP0"/>
<dbReference type="InterPro" id="IPR039537">
    <property type="entry name" value="Retrotran_Ty1/copia-like"/>
</dbReference>
<keyword evidence="10" id="KW-0695">RNA-directed DNA polymerase</keyword>
<dbReference type="GO" id="GO:0016787">
    <property type="term" value="F:hydrolase activity"/>
    <property type="evidence" value="ECO:0007669"/>
    <property type="project" value="UniProtKB-KW"/>
</dbReference>
<evidence type="ECO:0000256" key="6">
    <source>
        <dbReference type="ARBA" id="ARBA00022801"/>
    </source>
</evidence>
<gene>
    <name evidence="16" type="ORF">O181_057504</name>
</gene>
<dbReference type="InterPro" id="IPR012337">
    <property type="entry name" value="RNaseH-like_sf"/>
</dbReference>
<dbReference type="GO" id="GO:0046872">
    <property type="term" value="F:metal ion binding"/>
    <property type="evidence" value="ECO:0007669"/>
    <property type="project" value="UniProtKB-KW"/>
</dbReference>
<evidence type="ECO:0000256" key="3">
    <source>
        <dbReference type="ARBA" id="ARBA00022722"/>
    </source>
</evidence>
<dbReference type="OrthoDB" id="2506384at2759"/>
<dbReference type="PANTHER" id="PTHR42648">
    <property type="entry name" value="TRANSPOSASE, PUTATIVE-RELATED"/>
    <property type="match status" value="1"/>
</dbReference>
<dbReference type="PROSITE" id="PS50994">
    <property type="entry name" value="INTEGRASE"/>
    <property type="match status" value="1"/>
</dbReference>
<sequence>MPKSPMNVKDSSLDEEVITTRMANLTCTNWVQWSCQFENYLISKGMDDLLDPPSEDVKETNKFKKKNNRALTLLWSSVSTEFEGILLNNKSSFHDCWITLVNLLSVLQLRDHGLKLTVKSNLFIVKYENCIVDVFKHEGNLFVSKLPSISVYRMTNAESDWHPTLGHPSDSYLKSLLAEGKIKGNFTQSSSCQVCQQSKITNRPHSQELPCVDVSFFKIHMDTLQINPPTRKGYKYVLVLVDDLSRFNRIYLLSEKGQDEEQIKAYLMEINNKLDIIPSYLHTARGGEFSSQPFLDYLTSQGISLERGPPESPQTNGIAENFNQTLLSKIRCLLGQSNIPIAYWAEAASHALLLLYMLPHKILI</sequence>
<comment type="catalytic activity">
    <reaction evidence="14">
        <text>DNA(n) + a 2'-deoxyribonucleoside 5'-triphosphate = DNA(n+1) + diphosphate</text>
        <dbReference type="Rhea" id="RHEA:22508"/>
        <dbReference type="Rhea" id="RHEA-COMP:17339"/>
        <dbReference type="Rhea" id="RHEA-COMP:17340"/>
        <dbReference type="ChEBI" id="CHEBI:33019"/>
        <dbReference type="ChEBI" id="CHEBI:61560"/>
        <dbReference type="ChEBI" id="CHEBI:173112"/>
        <dbReference type="EC" id="2.7.7.7"/>
    </reaction>
</comment>
<dbReference type="GO" id="GO:0003887">
    <property type="term" value="F:DNA-directed DNA polymerase activity"/>
    <property type="evidence" value="ECO:0007669"/>
    <property type="project" value="UniProtKB-KW"/>
</dbReference>
<keyword evidence="3" id="KW-0540">Nuclease</keyword>
<proteinExistence type="predicted"/>
<dbReference type="SUPFAM" id="SSF53098">
    <property type="entry name" value="Ribonuclease H-like"/>
    <property type="match status" value="1"/>
</dbReference>
<dbReference type="Proteomes" id="UP000765509">
    <property type="component" value="Unassembled WGS sequence"/>
</dbReference>
<dbReference type="InterPro" id="IPR025724">
    <property type="entry name" value="GAG-pre-integrase_dom"/>
</dbReference>
<keyword evidence="6" id="KW-0378">Hydrolase</keyword>
<evidence type="ECO:0000256" key="9">
    <source>
        <dbReference type="ARBA" id="ARBA00022908"/>
    </source>
</evidence>
<dbReference type="InterPro" id="IPR036397">
    <property type="entry name" value="RNaseH_sf"/>
</dbReference>
<keyword evidence="11" id="KW-0239">DNA-directed DNA polymerase</keyword>
<dbReference type="GO" id="GO:0005634">
    <property type="term" value="C:nucleus"/>
    <property type="evidence" value="ECO:0007669"/>
    <property type="project" value="UniProtKB-ARBA"/>
</dbReference>
<dbReference type="GO" id="GO:0004519">
    <property type="term" value="F:endonuclease activity"/>
    <property type="evidence" value="ECO:0007669"/>
    <property type="project" value="UniProtKB-KW"/>
</dbReference>
<keyword evidence="9" id="KW-0229">DNA integration</keyword>
<dbReference type="InterPro" id="IPR001584">
    <property type="entry name" value="Integrase_cat-core"/>
</dbReference>
<dbReference type="GO" id="GO:0015074">
    <property type="term" value="P:DNA integration"/>
    <property type="evidence" value="ECO:0007669"/>
    <property type="project" value="UniProtKB-KW"/>
</dbReference>
<evidence type="ECO:0000313" key="17">
    <source>
        <dbReference type="Proteomes" id="UP000765509"/>
    </source>
</evidence>
<evidence type="ECO:0000256" key="10">
    <source>
        <dbReference type="ARBA" id="ARBA00022918"/>
    </source>
</evidence>
<comment type="caution">
    <text evidence="16">The sequence shown here is derived from an EMBL/GenBank/DDBJ whole genome shotgun (WGS) entry which is preliminary data.</text>
</comment>
<comment type="catalytic activity">
    <reaction evidence="13">
        <text>DNA(n) + a 2'-deoxyribonucleoside 5'-triphosphate = DNA(n+1) + diphosphate</text>
        <dbReference type="Rhea" id="RHEA:22508"/>
        <dbReference type="Rhea" id="RHEA-COMP:17339"/>
        <dbReference type="Rhea" id="RHEA-COMP:17340"/>
        <dbReference type="ChEBI" id="CHEBI:33019"/>
        <dbReference type="ChEBI" id="CHEBI:61560"/>
        <dbReference type="ChEBI" id="CHEBI:173112"/>
        <dbReference type="EC" id="2.7.7.49"/>
    </reaction>
</comment>
<evidence type="ECO:0000256" key="2">
    <source>
        <dbReference type="ARBA" id="ARBA00022695"/>
    </source>
</evidence>
<name>A0A9Q3EAP0_9BASI</name>
<evidence type="ECO:0000256" key="4">
    <source>
        <dbReference type="ARBA" id="ARBA00022723"/>
    </source>
</evidence>
<evidence type="ECO:0000256" key="12">
    <source>
        <dbReference type="ARBA" id="ARBA00023172"/>
    </source>
</evidence>
<keyword evidence="12" id="KW-0233">DNA recombination</keyword>
<keyword evidence="5" id="KW-0255">Endonuclease</keyword>
<organism evidence="16 17">
    <name type="scientific">Austropuccinia psidii MF-1</name>
    <dbReference type="NCBI Taxonomy" id="1389203"/>
    <lineage>
        <taxon>Eukaryota</taxon>
        <taxon>Fungi</taxon>
        <taxon>Dikarya</taxon>
        <taxon>Basidiomycota</taxon>
        <taxon>Pucciniomycotina</taxon>
        <taxon>Pucciniomycetes</taxon>
        <taxon>Pucciniales</taxon>
        <taxon>Sphaerophragmiaceae</taxon>
        <taxon>Austropuccinia</taxon>
    </lineage>
</organism>
<dbReference type="Gene3D" id="3.30.420.10">
    <property type="entry name" value="Ribonuclease H-like superfamily/Ribonuclease H"/>
    <property type="match status" value="1"/>
</dbReference>
<evidence type="ECO:0000256" key="13">
    <source>
        <dbReference type="ARBA" id="ARBA00048173"/>
    </source>
</evidence>
<evidence type="ECO:0000256" key="1">
    <source>
        <dbReference type="ARBA" id="ARBA00022578"/>
    </source>
</evidence>
<keyword evidence="11" id="KW-0808">Transferase</keyword>
<keyword evidence="17" id="KW-1185">Reference proteome</keyword>
<keyword evidence="1" id="KW-0815">Transposition</keyword>
<dbReference type="GO" id="GO:0032196">
    <property type="term" value="P:transposition"/>
    <property type="evidence" value="ECO:0007669"/>
    <property type="project" value="UniProtKB-KW"/>
</dbReference>
<dbReference type="GO" id="GO:0006310">
    <property type="term" value="P:DNA recombination"/>
    <property type="evidence" value="ECO:0007669"/>
    <property type="project" value="UniProtKB-KW"/>
</dbReference>
<feature type="domain" description="Integrase catalytic" evidence="15">
    <location>
        <begin position="206"/>
        <end position="364"/>
    </location>
</feature>
<evidence type="ECO:0000256" key="14">
    <source>
        <dbReference type="ARBA" id="ARBA00049244"/>
    </source>
</evidence>
<dbReference type="PANTHER" id="PTHR42648:SF11">
    <property type="entry name" value="TRANSPOSON TY4-P GAG-POL POLYPROTEIN"/>
    <property type="match status" value="1"/>
</dbReference>
<keyword evidence="8" id="KW-0694">RNA-binding</keyword>
<keyword evidence="2" id="KW-0548">Nucleotidyltransferase</keyword>
<evidence type="ECO:0000313" key="16">
    <source>
        <dbReference type="EMBL" id="MBW0517789.1"/>
    </source>
</evidence>
<keyword evidence="4" id="KW-0479">Metal-binding</keyword>
<dbReference type="GO" id="GO:0003723">
    <property type="term" value="F:RNA binding"/>
    <property type="evidence" value="ECO:0007669"/>
    <property type="project" value="UniProtKB-KW"/>
</dbReference>
<evidence type="ECO:0000256" key="8">
    <source>
        <dbReference type="ARBA" id="ARBA00022884"/>
    </source>
</evidence>
<dbReference type="Pfam" id="PF13976">
    <property type="entry name" value="gag_pre-integrs"/>
    <property type="match status" value="1"/>
</dbReference>
<evidence type="ECO:0000256" key="11">
    <source>
        <dbReference type="ARBA" id="ARBA00022932"/>
    </source>
</evidence>
<dbReference type="GO" id="GO:0003964">
    <property type="term" value="F:RNA-directed DNA polymerase activity"/>
    <property type="evidence" value="ECO:0007669"/>
    <property type="project" value="UniProtKB-KW"/>
</dbReference>
<dbReference type="Pfam" id="PF00665">
    <property type="entry name" value="rve"/>
    <property type="match status" value="1"/>
</dbReference>
<dbReference type="EMBL" id="AVOT02026177">
    <property type="protein sequence ID" value="MBW0517789.1"/>
    <property type="molecule type" value="Genomic_DNA"/>
</dbReference>
<evidence type="ECO:0000256" key="5">
    <source>
        <dbReference type="ARBA" id="ARBA00022759"/>
    </source>
</evidence>